<proteinExistence type="predicted"/>
<name>A0ABR2X7Q2_9PEZI</name>
<gene>
    <name evidence="2" type="ORF">SCAR479_13565</name>
</gene>
<accession>A0ABR2X7Q2</accession>
<dbReference type="Proteomes" id="UP001465668">
    <property type="component" value="Unassembled WGS sequence"/>
</dbReference>
<evidence type="ECO:0000313" key="3">
    <source>
        <dbReference type="Proteomes" id="UP001465668"/>
    </source>
</evidence>
<comment type="caution">
    <text evidence="2">The sequence shown here is derived from an EMBL/GenBank/DDBJ whole genome shotgun (WGS) entry which is preliminary data.</text>
</comment>
<reference evidence="2 3" key="1">
    <citation type="submission" date="2024-02" db="EMBL/GenBank/DDBJ databases">
        <title>First draft genome assembly of two strains of Seiridium cardinale.</title>
        <authorList>
            <person name="Emiliani G."/>
            <person name="Scali E."/>
        </authorList>
    </citation>
    <scope>NUCLEOTIDE SEQUENCE [LARGE SCALE GENOMIC DNA]</scope>
    <source>
        <strain evidence="2 3">BM-138-000479</strain>
    </source>
</reference>
<feature type="compositionally biased region" description="Basic and acidic residues" evidence="1">
    <location>
        <begin position="265"/>
        <end position="274"/>
    </location>
</feature>
<evidence type="ECO:0000256" key="1">
    <source>
        <dbReference type="SAM" id="MobiDB-lite"/>
    </source>
</evidence>
<feature type="compositionally biased region" description="Low complexity" evidence="1">
    <location>
        <begin position="85"/>
        <end position="100"/>
    </location>
</feature>
<protein>
    <submittedName>
        <fullName evidence="2">Uncharacterized protein</fullName>
    </submittedName>
</protein>
<organism evidence="2 3">
    <name type="scientific">Seiridium cardinale</name>
    <dbReference type="NCBI Taxonomy" id="138064"/>
    <lineage>
        <taxon>Eukaryota</taxon>
        <taxon>Fungi</taxon>
        <taxon>Dikarya</taxon>
        <taxon>Ascomycota</taxon>
        <taxon>Pezizomycotina</taxon>
        <taxon>Sordariomycetes</taxon>
        <taxon>Xylariomycetidae</taxon>
        <taxon>Amphisphaeriales</taxon>
        <taxon>Sporocadaceae</taxon>
        <taxon>Seiridium</taxon>
    </lineage>
</organism>
<evidence type="ECO:0000313" key="2">
    <source>
        <dbReference type="EMBL" id="KAK9769782.1"/>
    </source>
</evidence>
<sequence>MGNGCGPGQAKPGDLLQVVEHAIRDRLRENPRQTDLESMENYINGLDVCQKYSWGGCMIHYTFVQKCIELYRYSEVPFAVEMSAGSRTSRSGRGSTSVVSQGTISSLRDSKDLNERSIPIQITTAEGRPRIALALKTENEDHDYIQTRVAGESGFPREAGSVINVMLTLAGESRKCTLHVRDIAEDMMLREEFLREFGSYIPEFSVSDWLNSQHDSVKNSTSATIAAKSVHSSQIRPEGIGTRGYGENLVTQPTGHVSSPSAPRSEAEADRDPRVDEILLGVAERFLRTNRR</sequence>
<keyword evidence="3" id="KW-1185">Reference proteome</keyword>
<feature type="region of interest" description="Disordered" evidence="1">
    <location>
        <begin position="85"/>
        <end position="104"/>
    </location>
</feature>
<feature type="region of interest" description="Disordered" evidence="1">
    <location>
        <begin position="228"/>
        <end position="274"/>
    </location>
</feature>
<dbReference type="EMBL" id="JARVKM010000111">
    <property type="protein sequence ID" value="KAK9769782.1"/>
    <property type="molecule type" value="Genomic_DNA"/>
</dbReference>